<evidence type="ECO:0000313" key="1">
    <source>
        <dbReference type="EMBL" id="QEC68440.1"/>
    </source>
</evidence>
<sequence length="196" mass="22417">MKGSLIVLFVAVILSCNNTRVMSANSFDQYARTEQVTDSFLLSLQQQNEVVIAFAVESYAWVRSVDYKIITLNKGVWKGYTYYKRTTGGVSEKHETINVSNDSCNGVWKFIQTQQAWKIKGDNGKDFCSGSEKKNCNINDGVTWRMLIITKDKITDPSYYEPAYFEECCPGNTERKLFIETVEKIKRAVPVKENEE</sequence>
<dbReference type="RefSeq" id="WP_147190447.1">
    <property type="nucleotide sequence ID" value="NZ_CP042435.1"/>
</dbReference>
<gene>
    <name evidence="1" type="ORF">FRZ67_14420</name>
</gene>
<organism evidence="1 2">
    <name type="scientific">Panacibacter ginsenosidivorans</name>
    <dbReference type="NCBI Taxonomy" id="1813871"/>
    <lineage>
        <taxon>Bacteria</taxon>
        <taxon>Pseudomonadati</taxon>
        <taxon>Bacteroidota</taxon>
        <taxon>Chitinophagia</taxon>
        <taxon>Chitinophagales</taxon>
        <taxon>Chitinophagaceae</taxon>
        <taxon>Panacibacter</taxon>
    </lineage>
</organism>
<dbReference type="EMBL" id="CP042435">
    <property type="protein sequence ID" value="QEC68440.1"/>
    <property type="molecule type" value="Genomic_DNA"/>
</dbReference>
<proteinExistence type="predicted"/>
<keyword evidence="2" id="KW-1185">Reference proteome</keyword>
<dbReference type="Proteomes" id="UP000321533">
    <property type="component" value="Chromosome"/>
</dbReference>
<accession>A0A5B8VAB7</accession>
<dbReference type="PROSITE" id="PS51257">
    <property type="entry name" value="PROKAR_LIPOPROTEIN"/>
    <property type="match status" value="1"/>
</dbReference>
<dbReference type="AlphaFoldDB" id="A0A5B8VAB7"/>
<evidence type="ECO:0008006" key="3">
    <source>
        <dbReference type="Google" id="ProtNLM"/>
    </source>
</evidence>
<reference evidence="1 2" key="1">
    <citation type="journal article" date="2016" name="Int. J. Syst. Evol. Microbiol.">
        <title>Panacibacter ginsenosidivorans gen. nov., sp. nov., with ginsenoside converting activity isolated from soil of a ginseng field.</title>
        <authorList>
            <person name="Siddiqi M.Z."/>
            <person name="Muhammad Shafi S."/>
            <person name="Choi K.D."/>
            <person name="Im W.T."/>
        </authorList>
    </citation>
    <scope>NUCLEOTIDE SEQUENCE [LARGE SCALE GENOMIC DNA]</scope>
    <source>
        <strain evidence="1 2">Gsoil1550</strain>
    </source>
</reference>
<name>A0A5B8VAB7_9BACT</name>
<protein>
    <recommendedName>
        <fullName evidence="3">Lipoprotein</fullName>
    </recommendedName>
</protein>
<dbReference type="OrthoDB" id="881598at2"/>
<evidence type="ECO:0000313" key="2">
    <source>
        <dbReference type="Proteomes" id="UP000321533"/>
    </source>
</evidence>
<dbReference type="KEGG" id="pgin:FRZ67_14420"/>